<dbReference type="EMBL" id="JAQQWI010000025">
    <property type="protein sequence ID" value="KAK7993127.1"/>
    <property type="molecule type" value="Genomic_DNA"/>
</dbReference>
<sequence>MLGFSAFTVNKIPLDERGRLVQKCRGETIEVGNFMSLMPSWLKRIHLQTILNEAKLAKPMQDPHIFMLDGEIDLGGDPISDDAGTGRICDQTLQCIGACLRSGPESVEWIRQ</sequence>
<gene>
    <name evidence="1" type="ORF">PG991_016306</name>
</gene>
<organism evidence="1 2">
    <name type="scientific">Apiospora marii</name>
    <dbReference type="NCBI Taxonomy" id="335849"/>
    <lineage>
        <taxon>Eukaryota</taxon>
        <taxon>Fungi</taxon>
        <taxon>Dikarya</taxon>
        <taxon>Ascomycota</taxon>
        <taxon>Pezizomycotina</taxon>
        <taxon>Sordariomycetes</taxon>
        <taxon>Xylariomycetidae</taxon>
        <taxon>Amphisphaeriales</taxon>
        <taxon>Apiosporaceae</taxon>
        <taxon>Apiospora</taxon>
    </lineage>
</organism>
<accession>A0ABR1QZY5</accession>
<evidence type="ECO:0000313" key="2">
    <source>
        <dbReference type="Proteomes" id="UP001396898"/>
    </source>
</evidence>
<proteinExistence type="predicted"/>
<comment type="caution">
    <text evidence="1">The sequence shown here is derived from an EMBL/GenBank/DDBJ whole genome shotgun (WGS) entry which is preliminary data.</text>
</comment>
<evidence type="ECO:0000313" key="1">
    <source>
        <dbReference type="EMBL" id="KAK7993127.1"/>
    </source>
</evidence>
<keyword evidence="2" id="KW-1185">Reference proteome</keyword>
<name>A0ABR1QZY5_9PEZI</name>
<reference evidence="1 2" key="1">
    <citation type="submission" date="2023-01" db="EMBL/GenBank/DDBJ databases">
        <title>Analysis of 21 Apiospora genomes using comparative genomics revels a genus with tremendous synthesis potential of carbohydrate active enzymes and secondary metabolites.</title>
        <authorList>
            <person name="Sorensen T."/>
        </authorList>
    </citation>
    <scope>NUCLEOTIDE SEQUENCE [LARGE SCALE GENOMIC DNA]</scope>
    <source>
        <strain evidence="1 2">CBS 20057</strain>
    </source>
</reference>
<protein>
    <submittedName>
        <fullName evidence="1">Uncharacterized protein</fullName>
    </submittedName>
</protein>
<dbReference type="Proteomes" id="UP001396898">
    <property type="component" value="Unassembled WGS sequence"/>
</dbReference>